<protein>
    <submittedName>
        <fullName evidence="1">1956_t:CDS:1</fullName>
    </submittedName>
</protein>
<keyword evidence="2" id="KW-1185">Reference proteome</keyword>
<evidence type="ECO:0000313" key="1">
    <source>
        <dbReference type="EMBL" id="CAG8744004.1"/>
    </source>
</evidence>
<dbReference type="Proteomes" id="UP000789525">
    <property type="component" value="Unassembled WGS sequence"/>
</dbReference>
<dbReference type="EMBL" id="CAJVPT010049450">
    <property type="protein sequence ID" value="CAG8744004.1"/>
    <property type="molecule type" value="Genomic_DNA"/>
</dbReference>
<accession>A0ACA9QA71</accession>
<comment type="caution">
    <text evidence="1">The sequence shown here is derived from an EMBL/GenBank/DDBJ whole genome shotgun (WGS) entry which is preliminary data.</text>
</comment>
<organism evidence="1 2">
    <name type="scientific">Acaulospora colombiana</name>
    <dbReference type="NCBI Taxonomy" id="27376"/>
    <lineage>
        <taxon>Eukaryota</taxon>
        <taxon>Fungi</taxon>
        <taxon>Fungi incertae sedis</taxon>
        <taxon>Mucoromycota</taxon>
        <taxon>Glomeromycotina</taxon>
        <taxon>Glomeromycetes</taxon>
        <taxon>Diversisporales</taxon>
        <taxon>Acaulosporaceae</taxon>
        <taxon>Acaulospora</taxon>
    </lineage>
</organism>
<gene>
    <name evidence="1" type="ORF">ACOLOM_LOCUS12332</name>
</gene>
<feature type="non-terminal residue" evidence="1">
    <location>
        <position position="257"/>
    </location>
</feature>
<evidence type="ECO:0000313" key="2">
    <source>
        <dbReference type="Proteomes" id="UP000789525"/>
    </source>
</evidence>
<reference evidence="1" key="1">
    <citation type="submission" date="2021-06" db="EMBL/GenBank/DDBJ databases">
        <authorList>
            <person name="Kallberg Y."/>
            <person name="Tangrot J."/>
            <person name="Rosling A."/>
        </authorList>
    </citation>
    <scope>NUCLEOTIDE SEQUENCE</scope>
    <source>
        <strain evidence="1">CL356</strain>
    </source>
</reference>
<proteinExistence type="predicted"/>
<feature type="non-terminal residue" evidence="1">
    <location>
        <position position="1"/>
    </location>
</feature>
<name>A0ACA9QA71_9GLOM</name>
<sequence length="257" mass="29146">KILVVPYDLFTLYLAKTIEMMAHFFILGVLIATVVSLPIGVPPPGVHRGEIGKTVSPEDYTRLWKWITFSWVRPLVKRGTGRTMSESDVWALSPTLQSKPLFMKFSTFLPKGPSPITKKRISLLKRLWKANSLDLILDFSLTLTSVVCNYLSPFFLKQILDAVSQPANNSSDSPHLSLNNTPPIELLHHYIQLILNPREIRARAYVYAILAFCASIIKAQSDLQHLWYGRRASTRIRSELMAAIYDKSLKRKDFSGS</sequence>